<evidence type="ECO:0000256" key="2">
    <source>
        <dbReference type="ARBA" id="ARBA00022475"/>
    </source>
</evidence>
<dbReference type="SMART" id="SM00382">
    <property type="entry name" value="AAA"/>
    <property type="match status" value="1"/>
</dbReference>
<evidence type="ECO:0000256" key="4">
    <source>
        <dbReference type="ARBA" id="ARBA00022692"/>
    </source>
</evidence>
<dbReference type="Pfam" id="PF00528">
    <property type="entry name" value="BPD_transp_1"/>
    <property type="match status" value="1"/>
</dbReference>
<feature type="region of interest" description="Disordered" evidence="11">
    <location>
        <begin position="636"/>
        <end position="657"/>
    </location>
</feature>
<dbReference type="PROSITE" id="PS50928">
    <property type="entry name" value="ABC_TM1"/>
    <property type="match status" value="1"/>
</dbReference>
<evidence type="ECO:0000313" key="14">
    <source>
        <dbReference type="EMBL" id="CAB3792880.1"/>
    </source>
</evidence>
<organism evidence="14 15">
    <name type="scientific">Pararobbsia alpina</name>
    <dbReference type="NCBI Taxonomy" id="621374"/>
    <lineage>
        <taxon>Bacteria</taxon>
        <taxon>Pseudomonadati</taxon>
        <taxon>Pseudomonadota</taxon>
        <taxon>Betaproteobacteria</taxon>
        <taxon>Burkholderiales</taxon>
        <taxon>Burkholderiaceae</taxon>
        <taxon>Pararobbsia</taxon>
    </lineage>
</organism>
<dbReference type="PANTHER" id="PTHR43875">
    <property type="entry name" value="MALTODEXTRIN IMPORT ATP-BINDING PROTEIN MSMX"/>
    <property type="match status" value="1"/>
</dbReference>
<dbReference type="InterPro" id="IPR003593">
    <property type="entry name" value="AAA+_ATPase"/>
</dbReference>
<evidence type="ECO:0000256" key="5">
    <source>
        <dbReference type="ARBA" id="ARBA00022741"/>
    </source>
</evidence>
<feature type="transmembrane region" description="Helical" evidence="10">
    <location>
        <begin position="178"/>
        <end position="206"/>
    </location>
</feature>
<evidence type="ECO:0000256" key="1">
    <source>
        <dbReference type="ARBA" id="ARBA00004651"/>
    </source>
</evidence>
<dbReference type="InterPro" id="IPR047641">
    <property type="entry name" value="ABC_transpr_MalK/UgpC-like"/>
</dbReference>
<dbReference type="SUPFAM" id="SSF52540">
    <property type="entry name" value="P-loop containing nucleoside triphosphate hydrolases"/>
    <property type="match status" value="1"/>
</dbReference>
<dbReference type="InterPro" id="IPR017871">
    <property type="entry name" value="ABC_transporter-like_CS"/>
</dbReference>
<gene>
    <name evidence="14" type="primary">btuD_9</name>
    <name evidence="14" type="ORF">LMG28138_03442</name>
</gene>
<evidence type="ECO:0000256" key="6">
    <source>
        <dbReference type="ARBA" id="ARBA00022840"/>
    </source>
</evidence>
<comment type="similarity">
    <text evidence="10">Belongs to the binding-protein-dependent transport system permease family.</text>
</comment>
<dbReference type="GO" id="GO:0016887">
    <property type="term" value="F:ATP hydrolysis activity"/>
    <property type="evidence" value="ECO:0007669"/>
    <property type="project" value="InterPro"/>
</dbReference>
<evidence type="ECO:0000313" key="15">
    <source>
        <dbReference type="Proteomes" id="UP000494115"/>
    </source>
</evidence>
<feature type="compositionally biased region" description="Low complexity" evidence="11">
    <location>
        <begin position="638"/>
        <end position="657"/>
    </location>
</feature>
<keyword evidence="7" id="KW-1278">Translocase</keyword>
<keyword evidence="8 10" id="KW-1133">Transmembrane helix</keyword>
<evidence type="ECO:0000256" key="3">
    <source>
        <dbReference type="ARBA" id="ARBA00022519"/>
    </source>
</evidence>
<dbReference type="GO" id="GO:0005524">
    <property type="term" value="F:ATP binding"/>
    <property type="evidence" value="ECO:0007669"/>
    <property type="project" value="UniProtKB-KW"/>
</dbReference>
<sequence>MTLPRPLRWLGALLALYLVAPLLTVVPQLAQADWSALGQRTLWQATEVSFASATLATVLIGLGGIPLGYYLARHASPASRVLGFVVQLPLALPPLVAGVLLLFLVGPYTVLGRLASAAGLPLTDSFSGVVLAETFVAAPFLIVAARSAFLSVDRDLEHVAATLGYRASARFFKVSLPLAWPTILAGLLLAWLRAIGEFGATVMVAYHPYTLPVYTFVSFSSEGLSAMLPILLPTLLSALLIIAAVAVLRYRHGRVASDGHAARRILAHTEAQMADRQSLPRTVMPEVDLDFQLRHRYRAFELDLKLSTRARRIAVLGPSGSGKSLSLRLLAGLAEGHDSIVAIDGARIDSHLPEVRQIGYVPQNYALFPHLRVAEQLLFAPDAMPARAAYWAQRFGLMPLLERLPSQLSLGQQQRVALARALARPSRLLLLDEPFAALDTPLRTRLRRALRTLQHEFDGTTIIVTHDPQDAAELSDEIVVMDAGRLLQHGPASELFRRPASVEIAGLLGVENVFEAHMTERGSVMIATQGHAGLEIEPCNTRLAADTRCLVRIPARAIRVTSHGMAEATIEDRFEMPNRVRVVLRVGELMLDSVQAHVEAQGEANAHAAIGSTVRFSIDASQVDIWTNPATPGLVSPAPAGAATTHATRAVATSSVR</sequence>
<feature type="domain" description="ABC transmembrane type-1" evidence="13">
    <location>
        <begin position="46"/>
        <end position="249"/>
    </location>
</feature>
<protein>
    <submittedName>
        <fullName evidence="14">Vitamin B12 import ATP-binding protein BtuD</fullName>
    </submittedName>
</protein>
<keyword evidence="9 10" id="KW-0472">Membrane</keyword>
<dbReference type="SUPFAM" id="SSF161098">
    <property type="entry name" value="MetI-like"/>
    <property type="match status" value="1"/>
</dbReference>
<feature type="transmembrane region" description="Helical" evidence="10">
    <location>
        <begin position="226"/>
        <end position="248"/>
    </location>
</feature>
<dbReference type="EMBL" id="CADIKM010000016">
    <property type="protein sequence ID" value="CAB3792880.1"/>
    <property type="molecule type" value="Genomic_DNA"/>
</dbReference>
<dbReference type="RefSeq" id="WP_175105957.1">
    <property type="nucleotide sequence ID" value="NZ_CADIKM010000016.1"/>
</dbReference>
<evidence type="ECO:0000256" key="9">
    <source>
        <dbReference type="ARBA" id="ARBA00023136"/>
    </source>
</evidence>
<keyword evidence="2" id="KW-1003">Cell membrane</keyword>
<evidence type="ECO:0000259" key="13">
    <source>
        <dbReference type="PROSITE" id="PS50928"/>
    </source>
</evidence>
<evidence type="ECO:0000256" key="10">
    <source>
        <dbReference type="RuleBase" id="RU363032"/>
    </source>
</evidence>
<dbReference type="PROSITE" id="PS50893">
    <property type="entry name" value="ABC_TRANSPORTER_2"/>
    <property type="match status" value="1"/>
</dbReference>
<keyword evidence="6 14" id="KW-0067">ATP-binding</keyword>
<evidence type="ECO:0000256" key="8">
    <source>
        <dbReference type="ARBA" id="ARBA00022989"/>
    </source>
</evidence>
<dbReference type="Pfam" id="PF00005">
    <property type="entry name" value="ABC_tran"/>
    <property type="match status" value="1"/>
</dbReference>
<comment type="subcellular location">
    <subcellularLocation>
        <location evidence="1 10">Cell membrane</location>
        <topology evidence="1 10">Multi-pass membrane protein</topology>
    </subcellularLocation>
</comment>
<accession>A0A6S7BAP3</accession>
<keyword evidence="5" id="KW-0547">Nucleotide-binding</keyword>
<keyword evidence="10" id="KW-0813">Transport</keyword>
<dbReference type="CDD" id="cd06261">
    <property type="entry name" value="TM_PBP2"/>
    <property type="match status" value="1"/>
</dbReference>
<dbReference type="Gene3D" id="1.10.3720.10">
    <property type="entry name" value="MetI-like"/>
    <property type="match status" value="1"/>
</dbReference>
<name>A0A6S7BAP3_9BURK</name>
<keyword evidence="15" id="KW-1185">Reference proteome</keyword>
<feature type="domain" description="ABC transporter" evidence="12">
    <location>
        <begin position="284"/>
        <end position="508"/>
    </location>
</feature>
<dbReference type="InterPro" id="IPR003439">
    <property type="entry name" value="ABC_transporter-like_ATP-bd"/>
</dbReference>
<feature type="transmembrane region" description="Helical" evidence="10">
    <location>
        <begin position="84"/>
        <end position="105"/>
    </location>
</feature>
<keyword evidence="4 10" id="KW-0812">Transmembrane</keyword>
<dbReference type="PANTHER" id="PTHR43875:SF15">
    <property type="entry name" value="TREHALOSE IMPORT ATP-BINDING PROTEIN SUGC"/>
    <property type="match status" value="1"/>
</dbReference>
<dbReference type="AlphaFoldDB" id="A0A6S7BAP3"/>
<dbReference type="GO" id="GO:0055085">
    <property type="term" value="P:transmembrane transport"/>
    <property type="evidence" value="ECO:0007669"/>
    <property type="project" value="InterPro"/>
</dbReference>
<evidence type="ECO:0000259" key="12">
    <source>
        <dbReference type="PROSITE" id="PS50893"/>
    </source>
</evidence>
<keyword evidence="3" id="KW-0997">Cell inner membrane</keyword>
<dbReference type="InterPro" id="IPR027417">
    <property type="entry name" value="P-loop_NTPase"/>
</dbReference>
<dbReference type="InterPro" id="IPR000515">
    <property type="entry name" value="MetI-like"/>
</dbReference>
<dbReference type="InterPro" id="IPR035906">
    <property type="entry name" value="MetI-like_sf"/>
</dbReference>
<evidence type="ECO:0000256" key="7">
    <source>
        <dbReference type="ARBA" id="ARBA00022967"/>
    </source>
</evidence>
<reference evidence="14 15" key="1">
    <citation type="submission" date="2020-04" db="EMBL/GenBank/DDBJ databases">
        <authorList>
            <person name="De Canck E."/>
        </authorList>
    </citation>
    <scope>NUCLEOTIDE SEQUENCE [LARGE SCALE GENOMIC DNA]</scope>
    <source>
        <strain evidence="14 15">LMG 28138</strain>
    </source>
</reference>
<feature type="transmembrane region" description="Helical" evidence="10">
    <location>
        <begin position="48"/>
        <end position="72"/>
    </location>
</feature>
<dbReference type="GO" id="GO:0055052">
    <property type="term" value="C:ATP-binding cassette (ABC) transporter complex, substrate-binding subunit-containing"/>
    <property type="evidence" value="ECO:0007669"/>
    <property type="project" value="TreeGrafter"/>
</dbReference>
<dbReference type="Gene3D" id="3.40.50.300">
    <property type="entry name" value="P-loop containing nucleotide triphosphate hydrolases"/>
    <property type="match status" value="1"/>
</dbReference>
<proteinExistence type="inferred from homology"/>
<feature type="transmembrane region" description="Helical" evidence="10">
    <location>
        <begin position="125"/>
        <end position="145"/>
    </location>
</feature>
<evidence type="ECO:0000256" key="11">
    <source>
        <dbReference type="SAM" id="MobiDB-lite"/>
    </source>
</evidence>
<dbReference type="PROSITE" id="PS00211">
    <property type="entry name" value="ABC_TRANSPORTER_1"/>
    <property type="match status" value="1"/>
</dbReference>
<dbReference type="Proteomes" id="UP000494115">
    <property type="component" value="Unassembled WGS sequence"/>
</dbReference>